<comment type="caution">
    <text evidence="2">The sequence shown here is derived from an EMBL/GenBank/DDBJ whole genome shotgun (WGS) entry which is preliminary data.</text>
</comment>
<dbReference type="Proteomes" id="UP000260970">
    <property type="component" value="Unassembled WGS sequence"/>
</dbReference>
<gene>
    <name evidence="4" type="ORF">DWW89_06035</name>
    <name evidence="3" type="ORF">DXB72_10040</name>
    <name evidence="2" type="ORF">DXC13_05920</name>
</gene>
<dbReference type="EMBL" id="QSTI01000007">
    <property type="protein sequence ID" value="RGM50658.1"/>
    <property type="molecule type" value="Genomic_DNA"/>
</dbReference>
<dbReference type="Proteomes" id="UP000260717">
    <property type="component" value="Unassembled WGS sequence"/>
</dbReference>
<accession>A0A3E4X8M1</accession>
<evidence type="ECO:0000313" key="5">
    <source>
        <dbReference type="Proteomes" id="UP000260717"/>
    </source>
</evidence>
<sequence>MENIVLKDLLPVWCKNFDKWILWILLLSIVTFILEKAIRRYIVSETIIFAFQLAPFILMAIAVILGIVLATNILIGYCKKLKDRA</sequence>
<evidence type="ECO:0000313" key="2">
    <source>
        <dbReference type="EMBL" id="RGM50658.1"/>
    </source>
</evidence>
<proteinExistence type="predicted"/>
<evidence type="ECO:0000256" key="1">
    <source>
        <dbReference type="SAM" id="Phobius"/>
    </source>
</evidence>
<evidence type="ECO:0000313" key="6">
    <source>
        <dbReference type="Proteomes" id="UP000260970"/>
    </source>
</evidence>
<feature type="transmembrane region" description="Helical" evidence="1">
    <location>
        <begin position="50"/>
        <end position="75"/>
    </location>
</feature>
<evidence type="ECO:0000313" key="7">
    <source>
        <dbReference type="Proteomes" id="UP000283765"/>
    </source>
</evidence>
<organism evidence="2 5">
    <name type="scientific">Agathobacter rectalis</name>
    <dbReference type="NCBI Taxonomy" id="39491"/>
    <lineage>
        <taxon>Bacteria</taxon>
        <taxon>Bacillati</taxon>
        <taxon>Bacillota</taxon>
        <taxon>Clostridia</taxon>
        <taxon>Lachnospirales</taxon>
        <taxon>Lachnospiraceae</taxon>
        <taxon>Agathobacter</taxon>
    </lineage>
</organism>
<protein>
    <submittedName>
        <fullName evidence="2">Uncharacterized protein</fullName>
    </submittedName>
</protein>
<feature type="transmembrane region" description="Helical" evidence="1">
    <location>
        <begin position="20"/>
        <end position="38"/>
    </location>
</feature>
<dbReference type="Proteomes" id="UP000283765">
    <property type="component" value="Unassembled WGS sequence"/>
</dbReference>
<name>A0A3E4X8M1_9FIRM</name>
<reference evidence="5 6" key="1">
    <citation type="submission" date="2018-08" db="EMBL/GenBank/DDBJ databases">
        <title>A genome reference for cultivated species of the human gut microbiota.</title>
        <authorList>
            <person name="Zou Y."/>
            <person name="Xue W."/>
            <person name="Luo G."/>
        </authorList>
    </citation>
    <scope>NUCLEOTIDE SEQUENCE [LARGE SCALE GENOMIC DNA]</scope>
    <source>
        <strain evidence="4 7">AF17-27</strain>
        <strain evidence="3 6">OM05-6AA</strain>
        <strain evidence="2 5">OM08-12AT</strain>
    </source>
</reference>
<evidence type="ECO:0000313" key="3">
    <source>
        <dbReference type="EMBL" id="RGN22424.1"/>
    </source>
</evidence>
<dbReference type="EMBL" id="QSUG01000009">
    <property type="protein sequence ID" value="RGN22424.1"/>
    <property type="molecule type" value="Genomic_DNA"/>
</dbReference>
<evidence type="ECO:0000313" key="4">
    <source>
        <dbReference type="EMBL" id="RGU26520.1"/>
    </source>
</evidence>
<dbReference type="EMBL" id="QRXR01000007">
    <property type="protein sequence ID" value="RGU26520.1"/>
    <property type="molecule type" value="Genomic_DNA"/>
</dbReference>
<dbReference type="AlphaFoldDB" id="A0A3E4X8M1"/>
<keyword evidence="1" id="KW-1133">Transmembrane helix</keyword>
<keyword evidence="1" id="KW-0472">Membrane</keyword>
<dbReference type="RefSeq" id="WP_117690360.1">
    <property type="nucleotide sequence ID" value="NZ_DAWDGG010000015.1"/>
</dbReference>
<keyword evidence="1" id="KW-0812">Transmembrane</keyword>